<keyword evidence="3" id="KW-1185">Reference proteome</keyword>
<dbReference type="EMBL" id="WIUZ02000003">
    <property type="protein sequence ID" value="KAF9789887.1"/>
    <property type="molecule type" value="Genomic_DNA"/>
</dbReference>
<comment type="caution">
    <text evidence="2">The sequence shown here is derived from an EMBL/GenBank/DDBJ whole genome shotgun (WGS) entry which is preliminary data.</text>
</comment>
<dbReference type="GO" id="GO:0004674">
    <property type="term" value="F:protein serine/threonine kinase activity"/>
    <property type="evidence" value="ECO:0007669"/>
    <property type="project" value="TreeGrafter"/>
</dbReference>
<sequence>MNVVSFVGVYSTEAHPFALVYEYMDGLDLKQYLRNEPNAKKLELVSDIAQSLDRMDRLGIVHGSLKATNILVDGVGTPRIAGLSNVHIPPHFAAWATEGGVNIDRLGRGPVEFAEPGLAPNVTGSTQPVEASDMYYSFGVMAFEILTGHAPFSELTEVAAKYAMLRGDRPPRLNNPEISDRLWDMVEGCWHIVPSQRMSIEEAVDLLEIELGRTS</sequence>
<reference evidence="2" key="2">
    <citation type="submission" date="2020-11" db="EMBL/GenBank/DDBJ databases">
        <authorList>
            <consortium name="DOE Joint Genome Institute"/>
            <person name="Kuo A."/>
            <person name="Miyauchi S."/>
            <person name="Kiss E."/>
            <person name="Drula E."/>
            <person name="Kohler A."/>
            <person name="Sanchez-Garcia M."/>
            <person name="Andreopoulos B."/>
            <person name="Barry K.W."/>
            <person name="Bonito G."/>
            <person name="Buee M."/>
            <person name="Carver A."/>
            <person name="Chen C."/>
            <person name="Cichocki N."/>
            <person name="Clum A."/>
            <person name="Culley D."/>
            <person name="Crous P.W."/>
            <person name="Fauchery L."/>
            <person name="Girlanda M."/>
            <person name="Hayes R."/>
            <person name="Keri Z."/>
            <person name="Labutti K."/>
            <person name="Lipzen A."/>
            <person name="Lombard V."/>
            <person name="Magnuson J."/>
            <person name="Maillard F."/>
            <person name="Morin E."/>
            <person name="Murat C."/>
            <person name="Nolan M."/>
            <person name="Ohm R."/>
            <person name="Pangilinan J."/>
            <person name="Pereira M."/>
            <person name="Perotto S."/>
            <person name="Peter M."/>
            <person name="Riley R."/>
            <person name="Sitrit Y."/>
            <person name="Stielow B."/>
            <person name="Szollosi G."/>
            <person name="Zifcakova L."/>
            <person name="Stursova M."/>
            <person name="Spatafora J.W."/>
            <person name="Tedersoo L."/>
            <person name="Vaario L.-M."/>
            <person name="Yamada A."/>
            <person name="Yan M."/>
            <person name="Wang P."/>
            <person name="Xu J."/>
            <person name="Bruns T."/>
            <person name="Baldrian P."/>
            <person name="Vilgalys R."/>
            <person name="Henrissat B."/>
            <person name="Grigoriev I.V."/>
            <person name="Hibbett D."/>
            <person name="Nagy L.G."/>
            <person name="Martin F.M."/>
        </authorList>
    </citation>
    <scope>NUCLEOTIDE SEQUENCE</scope>
    <source>
        <strain evidence="2">UH-Tt-Lm1</strain>
    </source>
</reference>
<protein>
    <submittedName>
        <fullName evidence="2">Kinase-like domain-containing protein</fullName>
    </submittedName>
</protein>
<organism evidence="2 3">
    <name type="scientific">Thelephora terrestris</name>
    <dbReference type="NCBI Taxonomy" id="56493"/>
    <lineage>
        <taxon>Eukaryota</taxon>
        <taxon>Fungi</taxon>
        <taxon>Dikarya</taxon>
        <taxon>Basidiomycota</taxon>
        <taxon>Agaricomycotina</taxon>
        <taxon>Agaricomycetes</taxon>
        <taxon>Thelephorales</taxon>
        <taxon>Thelephoraceae</taxon>
        <taxon>Thelephora</taxon>
    </lineage>
</organism>
<keyword evidence="2" id="KW-0418">Kinase</keyword>
<name>A0A9P6HLK4_9AGAM</name>
<dbReference type="InterPro" id="IPR000719">
    <property type="entry name" value="Prot_kinase_dom"/>
</dbReference>
<dbReference type="PROSITE" id="PS50011">
    <property type="entry name" value="PROTEIN_KINASE_DOM"/>
    <property type="match status" value="1"/>
</dbReference>
<evidence type="ECO:0000313" key="2">
    <source>
        <dbReference type="EMBL" id="KAF9789887.1"/>
    </source>
</evidence>
<dbReference type="InterPro" id="IPR011009">
    <property type="entry name" value="Kinase-like_dom_sf"/>
</dbReference>
<proteinExistence type="predicted"/>
<dbReference type="Pfam" id="PF07714">
    <property type="entry name" value="PK_Tyr_Ser-Thr"/>
    <property type="match status" value="1"/>
</dbReference>
<accession>A0A9P6HLK4</accession>
<feature type="domain" description="Protein kinase" evidence="1">
    <location>
        <begin position="1"/>
        <end position="211"/>
    </location>
</feature>
<keyword evidence="2" id="KW-0808">Transferase</keyword>
<reference evidence="2" key="1">
    <citation type="journal article" date="2020" name="Nat. Commun.">
        <title>Large-scale genome sequencing of mycorrhizal fungi provides insights into the early evolution of symbiotic traits.</title>
        <authorList>
            <person name="Miyauchi S."/>
            <person name="Kiss E."/>
            <person name="Kuo A."/>
            <person name="Drula E."/>
            <person name="Kohler A."/>
            <person name="Sanchez-Garcia M."/>
            <person name="Morin E."/>
            <person name="Andreopoulos B."/>
            <person name="Barry K.W."/>
            <person name="Bonito G."/>
            <person name="Buee M."/>
            <person name="Carver A."/>
            <person name="Chen C."/>
            <person name="Cichocki N."/>
            <person name="Clum A."/>
            <person name="Culley D."/>
            <person name="Crous P.W."/>
            <person name="Fauchery L."/>
            <person name="Girlanda M."/>
            <person name="Hayes R.D."/>
            <person name="Keri Z."/>
            <person name="LaButti K."/>
            <person name="Lipzen A."/>
            <person name="Lombard V."/>
            <person name="Magnuson J."/>
            <person name="Maillard F."/>
            <person name="Murat C."/>
            <person name="Nolan M."/>
            <person name="Ohm R.A."/>
            <person name="Pangilinan J."/>
            <person name="Pereira M.F."/>
            <person name="Perotto S."/>
            <person name="Peter M."/>
            <person name="Pfister S."/>
            <person name="Riley R."/>
            <person name="Sitrit Y."/>
            <person name="Stielow J.B."/>
            <person name="Szollosi G."/>
            <person name="Zifcakova L."/>
            <person name="Stursova M."/>
            <person name="Spatafora J.W."/>
            <person name="Tedersoo L."/>
            <person name="Vaario L.M."/>
            <person name="Yamada A."/>
            <person name="Yan M."/>
            <person name="Wang P."/>
            <person name="Xu J."/>
            <person name="Bruns T."/>
            <person name="Baldrian P."/>
            <person name="Vilgalys R."/>
            <person name="Dunand C."/>
            <person name="Henrissat B."/>
            <person name="Grigoriev I.V."/>
            <person name="Hibbett D."/>
            <person name="Nagy L.G."/>
            <person name="Martin F.M."/>
        </authorList>
    </citation>
    <scope>NUCLEOTIDE SEQUENCE</scope>
    <source>
        <strain evidence="2">UH-Tt-Lm1</strain>
    </source>
</reference>
<dbReference type="SUPFAM" id="SSF56112">
    <property type="entry name" value="Protein kinase-like (PK-like)"/>
    <property type="match status" value="1"/>
</dbReference>
<dbReference type="PANTHER" id="PTHR44329">
    <property type="entry name" value="SERINE/THREONINE-PROTEIN KINASE TNNI3K-RELATED"/>
    <property type="match status" value="1"/>
</dbReference>
<gene>
    <name evidence="2" type="ORF">BJ322DRAFT_564319</name>
</gene>
<evidence type="ECO:0000259" key="1">
    <source>
        <dbReference type="PROSITE" id="PS50011"/>
    </source>
</evidence>
<dbReference type="AlphaFoldDB" id="A0A9P6HLK4"/>
<evidence type="ECO:0000313" key="3">
    <source>
        <dbReference type="Proteomes" id="UP000736335"/>
    </source>
</evidence>
<dbReference type="InterPro" id="IPR051681">
    <property type="entry name" value="Ser/Thr_Kinases-Pseudokinases"/>
</dbReference>
<dbReference type="OrthoDB" id="4062651at2759"/>
<dbReference type="GO" id="GO:0005524">
    <property type="term" value="F:ATP binding"/>
    <property type="evidence" value="ECO:0007669"/>
    <property type="project" value="InterPro"/>
</dbReference>
<dbReference type="Gene3D" id="1.10.510.10">
    <property type="entry name" value="Transferase(Phosphotransferase) domain 1"/>
    <property type="match status" value="1"/>
</dbReference>
<dbReference type="Proteomes" id="UP000736335">
    <property type="component" value="Unassembled WGS sequence"/>
</dbReference>
<dbReference type="InterPro" id="IPR001245">
    <property type="entry name" value="Ser-Thr/Tyr_kinase_cat_dom"/>
</dbReference>